<dbReference type="EMBL" id="JAPQER010000001">
    <property type="protein sequence ID" value="MCY6483252.1"/>
    <property type="molecule type" value="Genomic_DNA"/>
</dbReference>
<dbReference type="Gene3D" id="3.60.15.10">
    <property type="entry name" value="Ribonuclease Z/Hydroxyacylglutathione hydrolase-like"/>
    <property type="match status" value="1"/>
</dbReference>
<accession>A0ABT4CWQ0</accession>
<organism evidence="2 3">
    <name type="scientific">Clostridium aestuarii</name>
    <dbReference type="NCBI Taxonomy" id="338193"/>
    <lineage>
        <taxon>Bacteria</taxon>
        <taxon>Bacillati</taxon>
        <taxon>Bacillota</taxon>
        <taxon>Clostridia</taxon>
        <taxon>Eubacteriales</taxon>
        <taxon>Clostridiaceae</taxon>
        <taxon>Clostridium</taxon>
    </lineage>
</organism>
<evidence type="ECO:0000259" key="1">
    <source>
        <dbReference type="Pfam" id="PF00753"/>
    </source>
</evidence>
<dbReference type="InterPro" id="IPR036866">
    <property type="entry name" value="RibonucZ/Hydroxyglut_hydro"/>
</dbReference>
<dbReference type="PANTHER" id="PTHR30619">
    <property type="entry name" value="DNA INTERNALIZATION/COMPETENCE PROTEIN COMEC/REC2"/>
    <property type="match status" value="1"/>
</dbReference>
<proteinExistence type="predicted"/>
<sequence length="423" mass="49773">MENYIKIKVYPASNGESILIECNGKEQTNILVDCGYISTYKLIKKDLSNFKKNKKKIDLLVLTHIDNDHINGARDLLCDYINDEICEISEIWYNDYFSIYDIEVNKKELCKTEYNIFKLLQSDEYPPDPNETGEKTISYKSANLLVDYLEKDKIRQRLNKSFENAVCIDDKNKLKKIPISNEVEIILLGPTKEILNELLYDWRKYLIDKGFEKEIVKSKELAEAFELYYVNQIEDAMEEIYCEKECAASDDLKEYLEFNVSDERIENRSSISFILKFYDKRLLFLGDSSPIDYEEILGNLLKNLKKDKLKFNLVKVSHHGSKYSTSNKFLEMITSKRYLISTNGNSFDHPDLEAISKIIVNQKEKKILYFNYRLPKVEEFLRDYRLEESKFIVKYENESSLDEDTQLIDIKGEEDELQDSGRD</sequence>
<feature type="domain" description="Metallo-beta-lactamase" evidence="1">
    <location>
        <begin position="17"/>
        <end position="77"/>
    </location>
</feature>
<keyword evidence="3" id="KW-1185">Reference proteome</keyword>
<evidence type="ECO:0000313" key="3">
    <source>
        <dbReference type="Proteomes" id="UP001078443"/>
    </source>
</evidence>
<evidence type="ECO:0000313" key="2">
    <source>
        <dbReference type="EMBL" id="MCY6483252.1"/>
    </source>
</evidence>
<protein>
    <submittedName>
        <fullName evidence="2">MBL fold metallo-hydrolase</fullName>
    </submittedName>
</protein>
<name>A0ABT4CWQ0_9CLOT</name>
<dbReference type="RefSeq" id="WP_268039508.1">
    <property type="nucleotide sequence ID" value="NZ_JAPQER010000001.1"/>
</dbReference>
<dbReference type="PANTHER" id="PTHR30619:SF1">
    <property type="entry name" value="RECOMBINATION PROTEIN 2"/>
    <property type="match status" value="1"/>
</dbReference>
<dbReference type="InterPro" id="IPR001279">
    <property type="entry name" value="Metallo-B-lactamas"/>
</dbReference>
<comment type="caution">
    <text evidence="2">The sequence shown here is derived from an EMBL/GenBank/DDBJ whole genome shotgun (WGS) entry which is preliminary data.</text>
</comment>
<gene>
    <name evidence="2" type="ORF">OW763_02640</name>
</gene>
<dbReference type="SUPFAM" id="SSF56281">
    <property type="entry name" value="Metallo-hydrolase/oxidoreductase"/>
    <property type="match status" value="1"/>
</dbReference>
<dbReference type="Proteomes" id="UP001078443">
    <property type="component" value="Unassembled WGS sequence"/>
</dbReference>
<dbReference type="Pfam" id="PF00753">
    <property type="entry name" value="Lactamase_B"/>
    <property type="match status" value="1"/>
</dbReference>
<dbReference type="InterPro" id="IPR052159">
    <property type="entry name" value="Competence_DNA_uptake"/>
</dbReference>
<reference evidence="2" key="1">
    <citation type="submission" date="2022-12" db="EMBL/GenBank/DDBJ databases">
        <authorList>
            <person name="Wang J."/>
        </authorList>
    </citation>
    <scope>NUCLEOTIDE SEQUENCE</scope>
    <source>
        <strain evidence="2">HY-45-18</strain>
    </source>
</reference>